<dbReference type="EMBL" id="CAJPIZ010004702">
    <property type="protein sequence ID" value="CAG2107830.1"/>
    <property type="molecule type" value="Genomic_DNA"/>
</dbReference>
<dbReference type="GO" id="GO:0005524">
    <property type="term" value="F:ATP binding"/>
    <property type="evidence" value="ECO:0007669"/>
    <property type="project" value="InterPro"/>
</dbReference>
<accession>A0A7R9KSI2</accession>
<dbReference type="CDD" id="cd03263">
    <property type="entry name" value="ABC_subfamily_A"/>
    <property type="match status" value="1"/>
</dbReference>
<feature type="transmembrane region" description="Helical" evidence="5">
    <location>
        <begin position="279"/>
        <end position="299"/>
    </location>
</feature>
<dbReference type="Pfam" id="PF12698">
    <property type="entry name" value="ABC2_membrane_3"/>
    <property type="match status" value="1"/>
</dbReference>
<organism evidence="7">
    <name type="scientific">Medioppia subpectinata</name>
    <dbReference type="NCBI Taxonomy" id="1979941"/>
    <lineage>
        <taxon>Eukaryota</taxon>
        <taxon>Metazoa</taxon>
        <taxon>Ecdysozoa</taxon>
        <taxon>Arthropoda</taxon>
        <taxon>Chelicerata</taxon>
        <taxon>Arachnida</taxon>
        <taxon>Acari</taxon>
        <taxon>Acariformes</taxon>
        <taxon>Sarcoptiformes</taxon>
        <taxon>Oribatida</taxon>
        <taxon>Brachypylina</taxon>
        <taxon>Oppioidea</taxon>
        <taxon>Oppiidae</taxon>
        <taxon>Medioppia</taxon>
    </lineage>
</organism>
<name>A0A7R9KSI2_9ACAR</name>
<dbReference type="Pfam" id="PF00005">
    <property type="entry name" value="ABC_tran"/>
    <property type="match status" value="1"/>
</dbReference>
<feature type="transmembrane region" description="Helical" evidence="5">
    <location>
        <begin position="1002"/>
        <end position="1025"/>
    </location>
</feature>
<dbReference type="Gene3D" id="3.40.50.300">
    <property type="entry name" value="P-loop containing nucleotide triphosphate hydrolases"/>
    <property type="match status" value="1"/>
</dbReference>
<dbReference type="InterPro" id="IPR027417">
    <property type="entry name" value="P-loop_NTPase"/>
</dbReference>
<dbReference type="SUPFAM" id="SSF52540">
    <property type="entry name" value="P-loop containing nucleoside triphosphate hydrolases"/>
    <property type="match status" value="1"/>
</dbReference>
<dbReference type="GO" id="GO:0016020">
    <property type="term" value="C:membrane"/>
    <property type="evidence" value="ECO:0007669"/>
    <property type="project" value="InterPro"/>
</dbReference>
<feature type="transmembrane region" description="Helical" evidence="5">
    <location>
        <begin position="239"/>
        <end position="259"/>
    </location>
</feature>
<dbReference type="FunFam" id="3.40.50.300:FF:002275">
    <property type="entry name" value="ATP-binding cassette, subfamily A (ABC1), member 16"/>
    <property type="match status" value="1"/>
</dbReference>
<protein>
    <recommendedName>
        <fullName evidence="6">ABC transporter domain-containing protein</fullName>
    </recommendedName>
</protein>
<dbReference type="PANTHER" id="PTHR19229:SF250">
    <property type="entry name" value="ABC TRANSPORTER DOMAIN-CONTAINING PROTEIN-RELATED"/>
    <property type="match status" value="1"/>
</dbReference>
<dbReference type="GO" id="GO:0140359">
    <property type="term" value="F:ABC-type transporter activity"/>
    <property type="evidence" value="ECO:0007669"/>
    <property type="project" value="InterPro"/>
</dbReference>
<dbReference type="PROSITE" id="PS00211">
    <property type="entry name" value="ABC_TRANSPORTER_1"/>
    <property type="match status" value="1"/>
</dbReference>
<dbReference type="AlphaFoldDB" id="A0A7R9KSI2"/>
<dbReference type="GO" id="GO:0005319">
    <property type="term" value="F:lipid transporter activity"/>
    <property type="evidence" value="ECO:0007669"/>
    <property type="project" value="TreeGrafter"/>
</dbReference>
<keyword evidence="2 5" id="KW-0812">Transmembrane</keyword>
<evidence type="ECO:0000256" key="5">
    <source>
        <dbReference type="SAM" id="Phobius"/>
    </source>
</evidence>
<dbReference type="PANTHER" id="PTHR19229">
    <property type="entry name" value="ATP-BINDING CASSETTE TRANSPORTER SUBFAMILY A ABCA"/>
    <property type="match status" value="1"/>
</dbReference>
<reference evidence="7" key="1">
    <citation type="submission" date="2020-11" db="EMBL/GenBank/DDBJ databases">
        <authorList>
            <person name="Tran Van P."/>
        </authorList>
    </citation>
    <scope>NUCLEOTIDE SEQUENCE</scope>
</reference>
<dbReference type="GO" id="GO:0016887">
    <property type="term" value="F:ATP hydrolysis activity"/>
    <property type="evidence" value="ECO:0007669"/>
    <property type="project" value="InterPro"/>
</dbReference>
<dbReference type="InterPro" id="IPR017871">
    <property type="entry name" value="ABC_transporter-like_CS"/>
</dbReference>
<evidence type="ECO:0000256" key="1">
    <source>
        <dbReference type="ARBA" id="ARBA00004141"/>
    </source>
</evidence>
<feature type="transmembrane region" description="Helical" evidence="5">
    <location>
        <begin position="1062"/>
        <end position="1081"/>
    </location>
</feature>
<evidence type="ECO:0000256" key="2">
    <source>
        <dbReference type="ARBA" id="ARBA00022692"/>
    </source>
</evidence>
<sequence>MAPLVIKQLGALLWKSWIVRRKHWISGLFELLLPIILGAAIAGNYVNSNSLDKNSSSGSGGGGTGWQKPTYYEPSEPYNMSNLFHSKYRTLSVYYSPNTSEVANKIMSKFVYRYNVTEERDRATIDKFGSFATEAELEHHLYVSSSSWGIGLVFMDTGSDHNALKLKIRPTGYSGMIDLVNRKHPETDNGPSQYSNGKEYEREFSQVQVAVYELYADYLANRADDDEQSTTGVTGGMNWLEMLGMVVITSYIIMCPLIVKRICDEKAAKAKEMLKMMVFNRPVIGVVVSVVLFEISHAVPMGVLSTMYNPNMDVEGTTGWRILTCFLPNSGMQWYFSALGQWELKGQGLTWDNIWSDAPTLGHFSGGLILLLQLMSILFYGLLIWYVDNVWPWQFGIPKPVYYPFLPSYWFPKQGKNQEIYSSKNDENKNAKHFEREPLNTRVGIKCEKLHKMFGNKTAVGDMSLNIYGGQITVLLGHNGAGKTTTMNMITGIFPPTSGTAYISGYDIRQQTRSARKSLGLCPQENILYSELDVSQHLKLYAILKGYPWADVNNEVQKITALVDLTDKANTMSTDLSGGMKRKLSLGIAMIGNTEIHYDLLGWRPYLGLRASVYTLQNENIRSERTILLTTHYMEEADALADRIAIMSEGEVKCCGSPMFLKKAFGAGYHLRIAKNREFNSQSVLNIIRKTMPNADIKSEINSEIIYSLEDSDERERIDTQSQTNGQLIQLFTHLESRKHELNIETYGLTVTTMEDVFLRVGNEYMDTSSVEEISKASTNSLQDADLLSHNICRNTGSKLRAQQFWALFLKRFHYAKRYWPMIILQTILPAILFMCILLLDQSLKKTTTNQSATNNLELSLKMYGPTQGFMQSSSAAFKQFTDTYIEVSKTQDMTTTEIIENPNNWTLSGNRGDDIDKYINTYLVGAQINDTTDDTTNTGEPTLILKPWYNQEAIHSLPVSINFLYETLLKQKFNDKKPSITLYNHPILYDQSSNTMFMVQMTMLVTCLLLVPLTVPFIGASYALFPIHERITQSKLLQLMNGISVHTFWAASYLFDIINHLLASIILFIVFAIFDFDKIFMGNGKNTP</sequence>
<dbReference type="InterPro" id="IPR026082">
    <property type="entry name" value="ABCA"/>
</dbReference>
<comment type="subcellular location">
    <subcellularLocation>
        <location evidence="1">Membrane</location>
        <topology evidence="1">Multi-pass membrane protein</topology>
    </subcellularLocation>
</comment>
<evidence type="ECO:0000256" key="3">
    <source>
        <dbReference type="ARBA" id="ARBA00022989"/>
    </source>
</evidence>
<dbReference type="Proteomes" id="UP000759131">
    <property type="component" value="Unassembled WGS sequence"/>
</dbReference>
<keyword evidence="8" id="KW-1185">Reference proteome</keyword>
<evidence type="ECO:0000313" key="8">
    <source>
        <dbReference type="Proteomes" id="UP000759131"/>
    </source>
</evidence>
<feature type="transmembrane region" description="Helical" evidence="5">
    <location>
        <begin position="819"/>
        <end position="840"/>
    </location>
</feature>
<feature type="transmembrane region" description="Helical" evidence="5">
    <location>
        <begin position="364"/>
        <end position="387"/>
    </location>
</feature>
<dbReference type="OrthoDB" id="6435757at2759"/>
<dbReference type="EMBL" id="OC859277">
    <property type="protein sequence ID" value="CAD7627400.1"/>
    <property type="molecule type" value="Genomic_DNA"/>
</dbReference>
<dbReference type="PROSITE" id="PS50893">
    <property type="entry name" value="ABC_TRANSPORTER_2"/>
    <property type="match status" value="1"/>
</dbReference>
<proteinExistence type="predicted"/>
<feature type="domain" description="ABC transporter" evidence="6">
    <location>
        <begin position="445"/>
        <end position="674"/>
    </location>
</feature>
<dbReference type="InterPro" id="IPR013525">
    <property type="entry name" value="ABC2_TM"/>
</dbReference>
<evidence type="ECO:0000256" key="4">
    <source>
        <dbReference type="ARBA" id="ARBA00023136"/>
    </source>
</evidence>
<evidence type="ECO:0000313" key="7">
    <source>
        <dbReference type="EMBL" id="CAD7627400.1"/>
    </source>
</evidence>
<evidence type="ECO:0000259" key="6">
    <source>
        <dbReference type="PROSITE" id="PS50893"/>
    </source>
</evidence>
<dbReference type="InterPro" id="IPR003439">
    <property type="entry name" value="ABC_transporter-like_ATP-bd"/>
</dbReference>
<keyword evidence="4 5" id="KW-0472">Membrane</keyword>
<feature type="transmembrane region" description="Helical" evidence="5">
    <location>
        <begin position="24"/>
        <end position="46"/>
    </location>
</feature>
<gene>
    <name evidence="7" type="ORF">OSB1V03_LOCUS7827</name>
</gene>
<keyword evidence="3 5" id="KW-1133">Transmembrane helix</keyword>